<dbReference type="Gene3D" id="3.30.450.40">
    <property type="match status" value="1"/>
</dbReference>
<proteinExistence type="predicted"/>
<organism evidence="6 7">
    <name type="scientific">Uncinula necator</name>
    <name type="common">Grape powdery mildew</name>
    <dbReference type="NCBI Taxonomy" id="52586"/>
    <lineage>
        <taxon>Eukaryota</taxon>
        <taxon>Fungi</taxon>
        <taxon>Dikarya</taxon>
        <taxon>Ascomycota</taxon>
        <taxon>Pezizomycotina</taxon>
        <taxon>Leotiomycetes</taxon>
        <taxon>Erysiphales</taxon>
        <taxon>Erysiphaceae</taxon>
        <taxon>Erysiphe</taxon>
    </lineage>
</organism>
<reference evidence="6 7" key="1">
    <citation type="journal article" date="2014" name="BMC Genomics">
        <title>Adaptive genomic structural variation in the grape powdery mildew pathogen, Erysiphe necator.</title>
        <authorList>
            <person name="Jones L."/>
            <person name="Riaz S."/>
            <person name="Morales-Cruz A."/>
            <person name="Amrine K.C."/>
            <person name="McGuire B."/>
            <person name="Gubler W.D."/>
            <person name="Walker M.A."/>
            <person name="Cantu D."/>
        </authorList>
    </citation>
    <scope>NUCLEOTIDE SEQUENCE [LARGE SCALE GENOMIC DNA]</scope>
    <source>
        <strain evidence="7">c</strain>
    </source>
</reference>
<dbReference type="Pfam" id="PF00072">
    <property type="entry name" value="Response_reg"/>
    <property type="match status" value="1"/>
</dbReference>
<dbReference type="EMBL" id="JNVN01002455">
    <property type="protein sequence ID" value="KHJ31948.1"/>
    <property type="molecule type" value="Genomic_DNA"/>
</dbReference>
<dbReference type="PROSITE" id="PS50110">
    <property type="entry name" value="RESPONSE_REGULATORY"/>
    <property type="match status" value="1"/>
</dbReference>
<feature type="region of interest" description="Disordered" evidence="3">
    <location>
        <begin position="337"/>
        <end position="383"/>
    </location>
</feature>
<dbReference type="SMART" id="SM00387">
    <property type="entry name" value="HATPase_c"/>
    <property type="match status" value="1"/>
</dbReference>
<dbReference type="InterPro" id="IPR001789">
    <property type="entry name" value="Sig_transdc_resp-reg_receiver"/>
</dbReference>
<dbReference type="InterPro" id="IPR036097">
    <property type="entry name" value="HisK_dim/P_sf"/>
</dbReference>
<keyword evidence="7" id="KW-1185">Reference proteome</keyword>
<dbReference type="SUPFAM" id="SSF55874">
    <property type="entry name" value="ATPase domain of HSP90 chaperone/DNA topoisomerase II/histidine kinase"/>
    <property type="match status" value="1"/>
</dbReference>
<keyword evidence="1 2" id="KW-0597">Phosphoprotein</keyword>
<dbReference type="CDD" id="cd00082">
    <property type="entry name" value="HisKA"/>
    <property type="match status" value="1"/>
</dbReference>
<feature type="modified residue" description="4-aspartylphosphate" evidence="2">
    <location>
        <position position="1153"/>
    </location>
</feature>
<dbReference type="SUPFAM" id="SSF52172">
    <property type="entry name" value="CheY-like"/>
    <property type="match status" value="1"/>
</dbReference>
<dbReference type="InterPro" id="IPR050956">
    <property type="entry name" value="2C_system_His_kinase"/>
</dbReference>
<dbReference type="InterPro" id="IPR011006">
    <property type="entry name" value="CheY-like_superfamily"/>
</dbReference>
<dbReference type="InterPro" id="IPR036890">
    <property type="entry name" value="HATPase_C_sf"/>
</dbReference>
<dbReference type="InterPro" id="IPR029016">
    <property type="entry name" value="GAF-like_dom_sf"/>
</dbReference>
<feature type="compositionally biased region" description="Polar residues" evidence="3">
    <location>
        <begin position="993"/>
        <end position="1005"/>
    </location>
</feature>
<feature type="domain" description="Histidine kinase" evidence="4">
    <location>
        <begin position="543"/>
        <end position="802"/>
    </location>
</feature>
<evidence type="ECO:0000259" key="4">
    <source>
        <dbReference type="PROSITE" id="PS50109"/>
    </source>
</evidence>
<dbReference type="InterPro" id="IPR005467">
    <property type="entry name" value="His_kinase_dom"/>
</dbReference>
<evidence type="ECO:0008006" key="8">
    <source>
        <dbReference type="Google" id="ProtNLM"/>
    </source>
</evidence>
<dbReference type="SMART" id="SM00388">
    <property type="entry name" value="HisKA"/>
    <property type="match status" value="1"/>
</dbReference>
<dbReference type="PROSITE" id="PS50109">
    <property type="entry name" value="HIS_KIN"/>
    <property type="match status" value="1"/>
</dbReference>
<dbReference type="SMART" id="SM00448">
    <property type="entry name" value="REC"/>
    <property type="match status" value="1"/>
</dbReference>
<comment type="caution">
    <text evidence="6">The sequence shown here is derived from an EMBL/GenBank/DDBJ whole genome shotgun (WGS) entry which is preliminary data.</text>
</comment>
<evidence type="ECO:0000313" key="7">
    <source>
        <dbReference type="Proteomes" id="UP000030854"/>
    </source>
</evidence>
<protein>
    <recommendedName>
        <fullName evidence="8">Hsp90-like protein</fullName>
    </recommendedName>
</protein>
<dbReference type="SUPFAM" id="SSF47384">
    <property type="entry name" value="Homodimeric domain of signal transducing histidine kinase"/>
    <property type="match status" value="1"/>
</dbReference>
<dbReference type="Proteomes" id="UP000030854">
    <property type="component" value="Unassembled WGS sequence"/>
</dbReference>
<accession>A0A0B1P140</accession>
<gene>
    <name evidence="6" type="ORF">EV44_g2944</name>
</gene>
<dbReference type="Pfam" id="PF02518">
    <property type="entry name" value="HATPase_c"/>
    <property type="match status" value="1"/>
</dbReference>
<dbReference type="GO" id="GO:0000155">
    <property type="term" value="F:phosphorelay sensor kinase activity"/>
    <property type="evidence" value="ECO:0007669"/>
    <property type="project" value="InterPro"/>
</dbReference>
<dbReference type="FunFam" id="1.10.287.130:FF:000023">
    <property type="entry name" value="Sensor histidine kinase/response regulator, putative"/>
    <property type="match status" value="1"/>
</dbReference>
<dbReference type="InterPro" id="IPR003661">
    <property type="entry name" value="HisK_dim/P_dom"/>
</dbReference>
<dbReference type="CDD" id="cd17546">
    <property type="entry name" value="REC_hyHK_CKI1_RcsC-like"/>
    <property type="match status" value="1"/>
</dbReference>
<evidence type="ECO:0000256" key="1">
    <source>
        <dbReference type="ARBA" id="ARBA00022553"/>
    </source>
</evidence>
<dbReference type="Gene3D" id="1.10.287.130">
    <property type="match status" value="1"/>
</dbReference>
<dbReference type="PANTHER" id="PTHR43719:SF72">
    <property type="entry name" value="HISTIDINE KINASE_RESPONSE REGULATOR, PUTATIVE (AFU_ORTHOLOGUE AFUA_8G06140)-RELATED"/>
    <property type="match status" value="1"/>
</dbReference>
<evidence type="ECO:0000256" key="3">
    <source>
        <dbReference type="SAM" id="MobiDB-lite"/>
    </source>
</evidence>
<feature type="region of interest" description="Disordered" evidence="3">
    <location>
        <begin position="993"/>
        <end position="1017"/>
    </location>
</feature>
<dbReference type="Gene3D" id="3.40.50.2300">
    <property type="match status" value="1"/>
</dbReference>
<evidence type="ECO:0000259" key="5">
    <source>
        <dbReference type="PROSITE" id="PS50110"/>
    </source>
</evidence>
<sequence length="1258" mass="140984">MPLWAKNGPTRDMRESQQALELRKFFMPGECDTPTESTFNASLHYDGALDAYTETLLWRLNAVRAMVSLIDRGTQYFLAGVTRSSVNNVEEVTSTGQQWYGCASVPASGGLCENTIALNLDNDQYSCYTICDLANDPRFANLPFVNGTIAKFRFYAGAPIVTSYGISIGTLFIFDNKAREELTFEQKKYMHQQAKNVMKHLETKREAAERRRGAHMSQGLARFLEKASRENDQCVNLVSIMKKALPEEEDTNRVPDKESMMDQVPLSPELNQRKQKFDAYSTILDKIQVTLNRGAETLRESLELDYGGVIFLDTSVSYTELEEMEDLDISKKDKSALSKNLSDHSISPRPSIKDEKHSSYVASHRRHSSTGARKASGRRKSPKVLAMSVAKDAEWDADVKAIDTQALQDLTKSYPKGNVWYIDKHGYFSSVEQLRKIQQKRTADSGRLVSRAASYDLSAQRAEAAMLSRIFTNARQIIFLPLWDASTDRWYAGCFVWSENAVPVFTFESEIVFLSAFTNSMMVEISRLDVISSDKTKSDFISSISHEFRSPLHGIIASAEFLRDSTLDASQHEFISTIQNCSETLLDTINHVLDYSKINSFEKKQNKSGNISNELVRTTNLALLCEDIIHGMMAANEYRASGSQDISLPFSSQFGSRTAQPVSNKLHTRLEIIMDFENRDWVYNVQAGALRRIVMNIFGNAQKYTDSGCIMIQISMRSSNKSIIPSPEVLCIRVRDTGRGMSSEYMERKLYHPFAQEDSFAPGVGLGLSIVWSIINQLGGEISIRSELGKGTDVDINIPVEKAEISLSYHETPDQHEAGICVAEEALTKLRSLSSGKSICLSRQSNENLIGCSRYKNFFWQCVKNYCSDWFGFCVTESLSDINPTDILITDRVENATYPTPDRVLIIHEGMAGLCKQEKYFTQNIVATVSQPLGPYKLARSLLALLERESLGVNNHARSSSLANASTQTPVGSPAERAIMDGIIMMDYGFPQQTTTPDKITPTASETRKNESSTPVEPQFVSEFHKFSQGQDGNLISSILHSKSRLTLKEPPRKKNLNVENPKALVHKPRVADISCNSPSAYSALTTHILNRPLQTQGRGLTILAVDDNPLNLQLLKRYLLKREHDTIITACNGFEAVASFKEHGFFDVVFMDISMPEMSGFEATRLIRAYERSMERENMAGKNGEVCQESDNTEDGFKDKVKNSQIIENRKAYIVAVTGLASRRDREEAELCGLDDFLTKPISFAQIGVLLKKLCQD</sequence>
<dbReference type="InterPro" id="IPR003594">
    <property type="entry name" value="HATPase_dom"/>
</dbReference>
<dbReference type="SUPFAM" id="SSF55781">
    <property type="entry name" value="GAF domain-like"/>
    <property type="match status" value="1"/>
</dbReference>
<dbReference type="InterPro" id="IPR004358">
    <property type="entry name" value="Sig_transdc_His_kin-like_C"/>
</dbReference>
<dbReference type="PRINTS" id="PR00344">
    <property type="entry name" value="BCTRLSENSOR"/>
</dbReference>
<dbReference type="STRING" id="52586.A0A0B1P140"/>
<dbReference type="Pfam" id="PF00512">
    <property type="entry name" value="HisKA"/>
    <property type="match status" value="1"/>
</dbReference>
<dbReference type="HOGENOM" id="CLU_002763_0_0_1"/>
<evidence type="ECO:0000256" key="2">
    <source>
        <dbReference type="PROSITE-ProRule" id="PRU00169"/>
    </source>
</evidence>
<dbReference type="AlphaFoldDB" id="A0A0B1P140"/>
<feature type="domain" description="Response regulatory" evidence="5">
    <location>
        <begin position="1102"/>
        <end position="1256"/>
    </location>
</feature>
<evidence type="ECO:0000313" key="6">
    <source>
        <dbReference type="EMBL" id="KHJ31948.1"/>
    </source>
</evidence>
<name>A0A0B1P140_UNCNE</name>
<dbReference type="Gene3D" id="3.30.565.10">
    <property type="entry name" value="Histidine kinase-like ATPase, C-terminal domain"/>
    <property type="match status" value="1"/>
</dbReference>
<dbReference type="PANTHER" id="PTHR43719">
    <property type="entry name" value="TWO-COMPONENT HISTIDINE KINASE"/>
    <property type="match status" value="1"/>
</dbReference>
<dbReference type="OMA" id="YHPFAQE"/>